<comment type="caution">
    <text evidence="6">The sequence shown here is derived from an EMBL/GenBank/DDBJ whole genome shotgun (WGS) entry which is preliminary data.</text>
</comment>
<keyword evidence="7" id="KW-1185">Reference proteome</keyword>
<dbReference type="PROSITE" id="PS50222">
    <property type="entry name" value="EF_HAND_2"/>
    <property type="match status" value="2"/>
</dbReference>
<dbReference type="OrthoDB" id="113323at2"/>
<name>A0A328BHT2_9CAUL</name>
<dbReference type="EMBL" id="QFYS01000004">
    <property type="protein sequence ID" value="RAK65464.1"/>
    <property type="molecule type" value="Genomic_DNA"/>
</dbReference>
<organism evidence="6 7">
    <name type="scientific">Phenylobacterium kunshanense</name>
    <dbReference type="NCBI Taxonomy" id="1445034"/>
    <lineage>
        <taxon>Bacteria</taxon>
        <taxon>Pseudomonadati</taxon>
        <taxon>Pseudomonadota</taxon>
        <taxon>Alphaproteobacteria</taxon>
        <taxon>Caulobacterales</taxon>
        <taxon>Caulobacteraceae</taxon>
        <taxon>Phenylobacterium</taxon>
    </lineage>
</organism>
<keyword evidence="2" id="KW-0677">Repeat</keyword>
<dbReference type="SUPFAM" id="SSF47473">
    <property type="entry name" value="EF-hand"/>
    <property type="match status" value="1"/>
</dbReference>
<evidence type="ECO:0000256" key="3">
    <source>
        <dbReference type="SAM" id="MobiDB-lite"/>
    </source>
</evidence>
<dbReference type="InterPro" id="IPR018247">
    <property type="entry name" value="EF_Hand_1_Ca_BS"/>
</dbReference>
<dbReference type="AlphaFoldDB" id="A0A328BHT2"/>
<dbReference type="GO" id="GO:0005509">
    <property type="term" value="F:calcium ion binding"/>
    <property type="evidence" value="ECO:0007669"/>
    <property type="project" value="InterPro"/>
</dbReference>
<feature type="compositionally biased region" description="Basic and acidic residues" evidence="3">
    <location>
        <begin position="74"/>
        <end position="83"/>
    </location>
</feature>
<dbReference type="PANTHER" id="PTHR10827">
    <property type="entry name" value="RETICULOCALBIN"/>
    <property type="match status" value="1"/>
</dbReference>
<dbReference type="Gene3D" id="1.10.238.10">
    <property type="entry name" value="EF-hand"/>
    <property type="match status" value="2"/>
</dbReference>
<evidence type="ECO:0000313" key="7">
    <source>
        <dbReference type="Proteomes" id="UP000249524"/>
    </source>
</evidence>
<feature type="chain" id="PRO_5016324515" evidence="4">
    <location>
        <begin position="21"/>
        <end position="149"/>
    </location>
</feature>
<sequence>MNRFLLFAAAAALISTTAQAQPGPGRERPNFDRDSDGKVTLAEFKAARAERQDRMFARLDADKDGKVTQAEADAAHKQAESMGRKGRGHGPGGMVMRFDGDKDGAVTRAELSAGAERQFQAMDANKDGWLSKEELLTMRQKMRGGPGPR</sequence>
<dbReference type="Pfam" id="PF13202">
    <property type="entry name" value="EF-hand_5"/>
    <property type="match status" value="4"/>
</dbReference>
<dbReference type="PANTHER" id="PTHR10827:SF98">
    <property type="entry name" value="45 KDA CALCIUM-BINDING PROTEIN"/>
    <property type="match status" value="1"/>
</dbReference>
<evidence type="ECO:0000256" key="1">
    <source>
        <dbReference type="ARBA" id="ARBA00022723"/>
    </source>
</evidence>
<accession>A0A328BHT2</accession>
<evidence type="ECO:0000256" key="4">
    <source>
        <dbReference type="SAM" id="SignalP"/>
    </source>
</evidence>
<feature type="region of interest" description="Disordered" evidence="3">
    <location>
        <begin position="18"/>
        <end position="37"/>
    </location>
</feature>
<keyword evidence="1" id="KW-0479">Metal-binding</keyword>
<evidence type="ECO:0000313" key="6">
    <source>
        <dbReference type="EMBL" id="RAK65464.1"/>
    </source>
</evidence>
<dbReference type="PROSITE" id="PS00018">
    <property type="entry name" value="EF_HAND_1"/>
    <property type="match status" value="1"/>
</dbReference>
<gene>
    <name evidence="6" type="ORF">DJ019_10905</name>
</gene>
<proteinExistence type="predicted"/>
<keyword evidence="4" id="KW-0732">Signal</keyword>
<dbReference type="InterPro" id="IPR002048">
    <property type="entry name" value="EF_hand_dom"/>
</dbReference>
<feature type="domain" description="EF-hand" evidence="5">
    <location>
        <begin position="110"/>
        <end position="145"/>
    </location>
</feature>
<feature type="compositionally biased region" description="Basic and acidic residues" evidence="3">
    <location>
        <begin position="25"/>
        <end position="37"/>
    </location>
</feature>
<feature type="region of interest" description="Disordered" evidence="3">
    <location>
        <begin position="74"/>
        <end position="100"/>
    </location>
</feature>
<feature type="signal peptide" evidence="4">
    <location>
        <begin position="1"/>
        <end position="20"/>
    </location>
</feature>
<evidence type="ECO:0000256" key="2">
    <source>
        <dbReference type="ARBA" id="ARBA00022737"/>
    </source>
</evidence>
<dbReference type="InterPro" id="IPR011992">
    <property type="entry name" value="EF-hand-dom_pair"/>
</dbReference>
<dbReference type="RefSeq" id="WP_111276060.1">
    <property type="nucleotide sequence ID" value="NZ_QFYS01000004.1"/>
</dbReference>
<reference evidence="6 7" key="1">
    <citation type="submission" date="2018-05" db="EMBL/GenBank/DDBJ databases">
        <authorList>
            <person name="Lanie J.A."/>
            <person name="Ng W.-L."/>
            <person name="Kazmierczak K.M."/>
            <person name="Andrzejewski T.M."/>
            <person name="Davidsen T.M."/>
            <person name="Wayne K.J."/>
            <person name="Tettelin H."/>
            <person name="Glass J.I."/>
            <person name="Rusch D."/>
            <person name="Podicherti R."/>
            <person name="Tsui H.-C.T."/>
            <person name="Winkler M.E."/>
        </authorList>
    </citation>
    <scope>NUCLEOTIDE SEQUENCE [LARGE SCALE GENOMIC DNA]</scope>
    <source>
        <strain evidence="6 7">BUT-10</strain>
    </source>
</reference>
<protein>
    <submittedName>
        <fullName evidence="6">EF-hand domain-containing protein</fullName>
    </submittedName>
</protein>
<evidence type="ECO:0000259" key="5">
    <source>
        <dbReference type="PROSITE" id="PS50222"/>
    </source>
</evidence>
<dbReference type="Proteomes" id="UP000249524">
    <property type="component" value="Unassembled WGS sequence"/>
</dbReference>
<feature type="domain" description="EF-hand" evidence="5">
    <location>
        <begin position="47"/>
        <end position="82"/>
    </location>
</feature>